<evidence type="ECO:0000313" key="2">
    <source>
        <dbReference type="EMBL" id="CAG8738906.1"/>
    </source>
</evidence>
<name>A0A9N9IJG4_9GLOM</name>
<reference evidence="2" key="1">
    <citation type="submission" date="2021-06" db="EMBL/GenBank/DDBJ databases">
        <authorList>
            <person name="Kallberg Y."/>
            <person name="Tangrot J."/>
            <person name="Rosling A."/>
        </authorList>
    </citation>
    <scope>NUCLEOTIDE SEQUENCE</scope>
    <source>
        <strain evidence="2">FL130A</strain>
    </source>
</reference>
<dbReference type="EMBL" id="CAJVPS010034237">
    <property type="protein sequence ID" value="CAG8738906.1"/>
    <property type="molecule type" value="Genomic_DNA"/>
</dbReference>
<evidence type="ECO:0000256" key="1">
    <source>
        <dbReference type="SAM" id="MobiDB-lite"/>
    </source>
</evidence>
<comment type="caution">
    <text evidence="2">The sequence shown here is derived from an EMBL/GenBank/DDBJ whole genome shotgun (WGS) entry which is preliminary data.</text>
</comment>
<protein>
    <submittedName>
        <fullName evidence="2">14159_t:CDS:1</fullName>
    </submittedName>
</protein>
<keyword evidence="3" id="KW-1185">Reference proteome</keyword>
<sequence length="284" mass="31001">PTASVIHNKLSGWYNIVNNNAAENNNELVILKAFQSADAIIPTLSTELPICPKDKLTSKLLNFKNLSKPINSSFISPPKLLKNCDSTCLDFSISDDDLEIIPSNKQQNDEYIISNEAILNKNEYSREKQQNFLKGPPINLVETGVTLSLGGALISLLFRGEFEVIEKMVALTDADVDNNSAQNKLLNRNGVTKRSKNNGSTGSSHSENEKESDGNEGENNCNENDENGSGDGGEENNENNSNGVTSTCRAVTLNKENAEIFQEFVIVVSICANVTPVANKKYSK</sequence>
<proteinExistence type="predicted"/>
<evidence type="ECO:0000313" key="3">
    <source>
        <dbReference type="Proteomes" id="UP000789508"/>
    </source>
</evidence>
<accession>A0A9N9IJG4</accession>
<feature type="compositionally biased region" description="Acidic residues" evidence="1">
    <location>
        <begin position="223"/>
        <end position="237"/>
    </location>
</feature>
<feature type="region of interest" description="Disordered" evidence="1">
    <location>
        <begin position="182"/>
        <end position="243"/>
    </location>
</feature>
<dbReference type="OrthoDB" id="2351630at2759"/>
<dbReference type="AlphaFoldDB" id="A0A9N9IJG4"/>
<feature type="non-terminal residue" evidence="2">
    <location>
        <position position="284"/>
    </location>
</feature>
<dbReference type="Proteomes" id="UP000789508">
    <property type="component" value="Unassembled WGS sequence"/>
</dbReference>
<organism evidence="2 3">
    <name type="scientific">Ambispora leptoticha</name>
    <dbReference type="NCBI Taxonomy" id="144679"/>
    <lineage>
        <taxon>Eukaryota</taxon>
        <taxon>Fungi</taxon>
        <taxon>Fungi incertae sedis</taxon>
        <taxon>Mucoromycota</taxon>
        <taxon>Glomeromycotina</taxon>
        <taxon>Glomeromycetes</taxon>
        <taxon>Archaeosporales</taxon>
        <taxon>Ambisporaceae</taxon>
        <taxon>Ambispora</taxon>
    </lineage>
</organism>
<gene>
    <name evidence="2" type="ORF">ALEPTO_LOCUS12886</name>
</gene>
<feature type="non-terminal residue" evidence="2">
    <location>
        <position position="1"/>
    </location>
</feature>